<sequence length="138" mass="15151">MQFPQHLLRYMPLAAIAGISVGAVAVLSRIDPNVPGNPLPPCPFYALTGLWCPGCGSTRCLHALVHLDLPQAMAMNPLLIVSIVPMLVMALHGAGLWPAKLGWLVRLFARPIPWLVLIVSYWLLRNLPWYPFNLLAPG</sequence>
<gene>
    <name evidence="2" type="ORF">ABB27_01260</name>
</gene>
<keyword evidence="1" id="KW-0472">Membrane</keyword>
<comment type="caution">
    <text evidence="2">The sequence shown here is derived from an EMBL/GenBank/DDBJ whole genome shotgun (WGS) entry which is preliminary data.</text>
</comment>
<dbReference type="OrthoDB" id="5966662at2"/>
<feature type="transmembrane region" description="Helical" evidence="1">
    <location>
        <begin position="103"/>
        <end position="124"/>
    </location>
</feature>
<feature type="transmembrane region" description="Helical" evidence="1">
    <location>
        <begin position="74"/>
        <end position="91"/>
    </location>
</feature>
<evidence type="ECO:0000313" key="3">
    <source>
        <dbReference type="Proteomes" id="UP000051863"/>
    </source>
</evidence>
<name>A0A0R0D3Y3_9GAMM</name>
<feature type="transmembrane region" description="Helical" evidence="1">
    <location>
        <begin position="7"/>
        <end position="30"/>
    </location>
</feature>
<keyword evidence="1" id="KW-0812">Transmembrane</keyword>
<dbReference type="PATRIC" id="fig|405446.3.peg.2493"/>
<dbReference type="RefSeq" id="WP_057626414.1">
    <property type="nucleotide sequence ID" value="NZ_LDJJ01000005.1"/>
</dbReference>
<proteinExistence type="predicted"/>
<protein>
    <submittedName>
        <fullName evidence="2">Membrane protein</fullName>
    </submittedName>
</protein>
<evidence type="ECO:0000256" key="1">
    <source>
        <dbReference type="SAM" id="Phobius"/>
    </source>
</evidence>
<organism evidence="2 3">
    <name type="scientific">Stenotrophomonas terrae</name>
    <dbReference type="NCBI Taxonomy" id="405446"/>
    <lineage>
        <taxon>Bacteria</taxon>
        <taxon>Pseudomonadati</taxon>
        <taxon>Pseudomonadota</taxon>
        <taxon>Gammaproteobacteria</taxon>
        <taxon>Lysobacterales</taxon>
        <taxon>Lysobacteraceae</taxon>
        <taxon>Stenotrophomonas</taxon>
    </lineage>
</organism>
<dbReference type="EMBL" id="LDJJ01000005">
    <property type="protein sequence ID" value="KRG72323.1"/>
    <property type="molecule type" value="Genomic_DNA"/>
</dbReference>
<dbReference type="InterPro" id="IPR021215">
    <property type="entry name" value="DUF2752"/>
</dbReference>
<keyword evidence="1" id="KW-1133">Transmembrane helix</keyword>
<evidence type="ECO:0000313" key="2">
    <source>
        <dbReference type="EMBL" id="KRG72323.1"/>
    </source>
</evidence>
<dbReference type="AlphaFoldDB" id="A0A0R0D3Y3"/>
<dbReference type="Proteomes" id="UP000051863">
    <property type="component" value="Unassembled WGS sequence"/>
</dbReference>
<accession>A0A0R0D3Y3</accession>
<reference evidence="2 3" key="1">
    <citation type="submission" date="2015-05" db="EMBL/GenBank/DDBJ databases">
        <title>Genome sequencing and analysis of members of genus Stenotrophomonas.</title>
        <authorList>
            <person name="Patil P.P."/>
            <person name="Midha S."/>
            <person name="Patil P.B."/>
        </authorList>
    </citation>
    <scope>NUCLEOTIDE SEQUENCE [LARGE SCALE GENOMIC DNA]</scope>
    <source>
        <strain evidence="2 3">DSM 18941</strain>
    </source>
</reference>
<keyword evidence="3" id="KW-1185">Reference proteome</keyword>
<dbReference type="Pfam" id="PF10825">
    <property type="entry name" value="DUF2752"/>
    <property type="match status" value="1"/>
</dbReference>